<evidence type="ECO:0000313" key="3">
    <source>
        <dbReference type="Proteomes" id="UP000294581"/>
    </source>
</evidence>
<dbReference type="RefSeq" id="WP_134161116.1">
    <property type="nucleotide sequence ID" value="NZ_SORF01000022.1"/>
</dbReference>
<dbReference type="CDD" id="cd21631">
    <property type="entry name" value="RHH_CopG_NikR-like"/>
    <property type="match status" value="1"/>
</dbReference>
<protein>
    <submittedName>
        <fullName evidence="2">Uncharacterized protein</fullName>
    </submittedName>
</protein>
<name>A0A4V3HDB0_9BACL</name>
<keyword evidence="3" id="KW-1185">Reference proteome</keyword>
<evidence type="ECO:0000256" key="1">
    <source>
        <dbReference type="SAM" id="MobiDB-lite"/>
    </source>
</evidence>
<evidence type="ECO:0000313" key="2">
    <source>
        <dbReference type="EMBL" id="TDY40354.1"/>
    </source>
</evidence>
<proteinExistence type="predicted"/>
<comment type="caution">
    <text evidence="2">The sequence shown here is derived from an EMBL/GenBank/DDBJ whole genome shotgun (WGS) entry which is preliminary data.</text>
</comment>
<organism evidence="2 3">
    <name type="scientific">Alicyclobacillus sacchari</name>
    <dbReference type="NCBI Taxonomy" id="392010"/>
    <lineage>
        <taxon>Bacteria</taxon>
        <taxon>Bacillati</taxon>
        <taxon>Bacillota</taxon>
        <taxon>Bacilli</taxon>
        <taxon>Bacillales</taxon>
        <taxon>Alicyclobacillaceae</taxon>
        <taxon>Alicyclobacillus</taxon>
    </lineage>
</organism>
<sequence length="282" mass="29985">MASGKDRLRSQLKKERPRSAHEAFFAQPDGQNHESSVLHDVVARTDSSDQTSSTSNTTAGVGVDLDVNTGSSLDTNTNSVSGTDSNSESIIGASANITSSSTSNIGANSTVSSKTEANLDVGSDPDITSSVVSGVGANPNTTFNSNSAFSRDIEVNPNINVNSEYSTSAGVASESGSDVSSISGSNVVSAVNENIFKCVDDPSVFAQQYIENYFKVLAQNLITVRNGRVTRIKKTDTYTHTTLYLDKNLEPRLNRYLRQSGLDKSPFINVAISFLLDHLGVK</sequence>
<dbReference type="OrthoDB" id="9826227at2"/>
<dbReference type="AlphaFoldDB" id="A0A4V3HDB0"/>
<feature type="compositionally biased region" description="Polar residues" evidence="1">
    <location>
        <begin position="68"/>
        <end position="88"/>
    </location>
</feature>
<feature type="compositionally biased region" description="Basic and acidic residues" evidence="1">
    <location>
        <begin position="1"/>
        <end position="21"/>
    </location>
</feature>
<reference evidence="2 3" key="1">
    <citation type="submission" date="2019-03" db="EMBL/GenBank/DDBJ databases">
        <title>Genomic Encyclopedia of Type Strains, Phase IV (KMG-IV): sequencing the most valuable type-strain genomes for metagenomic binning, comparative biology and taxonomic classification.</title>
        <authorList>
            <person name="Goeker M."/>
        </authorList>
    </citation>
    <scope>NUCLEOTIDE SEQUENCE [LARGE SCALE GENOMIC DNA]</scope>
    <source>
        <strain evidence="2 3">DSM 17974</strain>
    </source>
</reference>
<gene>
    <name evidence="2" type="ORF">C7445_12217</name>
</gene>
<dbReference type="Proteomes" id="UP000294581">
    <property type="component" value="Unassembled WGS sequence"/>
</dbReference>
<dbReference type="EMBL" id="SORF01000022">
    <property type="protein sequence ID" value="TDY40354.1"/>
    <property type="molecule type" value="Genomic_DNA"/>
</dbReference>
<feature type="compositionally biased region" description="Low complexity" evidence="1">
    <location>
        <begin position="48"/>
        <end position="58"/>
    </location>
</feature>
<feature type="region of interest" description="Disordered" evidence="1">
    <location>
        <begin position="1"/>
        <end position="88"/>
    </location>
</feature>
<accession>A0A4V3HDB0</accession>